<reference evidence="1" key="2">
    <citation type="submission" date="2019-01" db="UniProtKB">
        <authorList>
            <consortium name="EnsemblPlants"/>
        </authorList>
    </citation>
    <scope>IDENTIFICATION</scope>
    <source>
        <strain evidence="1">cv. Heinz 1706</strain>
    </source>
</reference>
<dbReference type="InParanoid" id="A0A3Q7EAP7"/>
<dbReference type="STRING" id="4081.A0A3Q7EAP7"/>
<reference evidence="1" key="1">
    <citation type="journal article" date="2012" name="Nature">
        <title>The tomato genome sequence provides insights into fleshy fruit evolution.</title>
        <authorList>
            <consortium name="Tomato Genome Consortium"/>
        </authorList>
    </citation>
    <scope>NUCLEOTIDE SEQUENCE [LARGE SCALE GENOMIC DNA]</scope>
    <source>
        <strain evidence="1">cv. Heinz 1706</strain>
    </source>
</reference>
<sequence length="201" mass="23088">MDGELLTDPSEYRSMVGALQYLTMTRPNIFYVVNVVSQFMHDPHTTHMHCVKRIFRYLSGTLTYGLTLRTASPTSMVIAYSDAGWFNQRFQNHLKRLNIGLLHTLLLRLVGFATSFVSLMKEKQTSEAWTSNSLLYHLWCKCTQMYSCSSQHPHQDQHLQNPVESPCLCQYKVKYWMYLSDISEATSQLPNALSQGSPCTC</sequence>
<proteinExistence type="predicted"/>
<dbReference type="EnsemblPlants" id="Solyc01g009977.1.1">
    <property type="protein sequence ID" value="Solyc01g009977.1.1"/>
    <property type="gene ID" value="Solyc01g009977.1"/>
</dbReference>
<evidence type="ECO:0000313" key="1">
    <source>
        <dbReference type="EnsemblPlants" id="Solyc01g009977.1.1"/>
    </source>
</evidence>
<dbReference type="AlphaFoldDB" id="A0A3Q7EAP7"/>
<dbReference type="Proteomes" id="UP000004994">
    <property type="component" value="Chromosome 1"/>
</dbReference>
<evidence type="ECO:0000313" key="2">
    <source>
        <dbReference type="Proteomes" id="UP000004994"/>
    </source>
</evidence>
<dbReference type="Gramene" id="Solyc01g009977.1.1">
    <property type="protein sequence ID" value="Solyc01g009977.1.1"/>
    <property type="gene ID" value="Solyc01g009977.1"/>
</dbReference>
<organism evidence="1">
    <name type="scientific">Solanum lycopersicum</name>
    <name type="common">Tomato</name>
    <name type="synonym">Lycopersicon esculentum</name>
    <dbReference type="NCBI Taxonomy" id="4081"/>
    <lineage>
        <taxon>Eukaryota</taxon>
        <taxon>Viridiplantae</taxon>
        <taxon>Streptophyta</taxon>
        <taxon>Embryophyta</taxon>
        <taxon>Tracheophyta</taxon>
        <taxon>Spermatophyta</taxon>
        <taxon>Magnoliopsida</taxon>
        <taxon>eudicotyledons</taxon>
        <taxon>Gunneridae</taxon>
        <taxon>Pentapetalae</taxon>
        <taxon>asterids</taxon>
        <taxon>lamiids</taxon>
        <taxon>Solanales</taxon>
        <taxon>Solanaceae</taxon>
        <taxon>Solanoideae</taxon>
        <taxon>Solaneae</taxon>
        <taxon>Solanum</taxon>
        <taxon>Solanum subgen. Lycopersicon</taxon>
    </lineage>
</organism>
<name>A0A3Q7EAP7_SOLLC</name>
<evidence type="ECO:0008006" key="3">
    <source>
        <dbReference type="Google" id="ProtNLM"/>
    </source>
</evidence>
<dbReference type="PANTHER" id="PTHR11439:SF455">
    <property type="entry name" value="RLK (RECEPTOR-LIKE PROTEIN KINASE) 8, PUTATIVE-RELATED"/>
    <property type="match status" value="1"/>
</dbReference>
<protein>
    <recommendedName>
        <fullName evidence="3">Reverse transcriptase Ty1/copia-type domain-containing protein</fullName>
    </recommendedName>
</protein>
<dbReference type="PANTHER" id="PTHR11439">
    <property type="entry name" value="GAG-POL-RELATED RETROTRANSPOSON"/>
    <property type="match status" value="1"/>
</dbReference>
<accession>A0A3Q7EAP7</accession>
<keyword evidence="2" id="KW-1185">Reference proteome</keyword>